<name>A0A222ZM24_9CAUD</name>
<accession>A0A222ZM24</accession>
<sequence>MITIYTTGPKCYKCNLTKRALDKVGVPYFEVRLDENPELAAEFRAAGKGMAPIVEDALTGDEWFDFRPDRIRAAIVARGINP</sequence>
<feature type="domain" description="Glutaredoxin" evidence="1">
    <location>
        <begin position="2"/>
        <end position="46"/>
    </location>
</feature>
<dbReference type="Gene3D" id="3.40.30.10">
    <property type="entry name" value="Glutaredoxin"/>
    <property type="match status" value="1"/>
</dbReference>
<dbReference type="CDD" id="cd02976">
    <property type="entry name" value="NrdH"/>
    <property type="match status" value="1"/>
</dbReference>
<evidence type="ECO:0000259" key="1">
    <source>
        <dbReference type="Pfam" id="PF00462"/>
    </source>
</evidence>
<evidence type="ECO:0000313" key="2">
    <source>
        <dbReference type="EMBL" id="ASR85756.1"/>
    </source>
</evidence>
<dbReference type="InterPro" id="IPR036249">
    <property type="entry name" value="Thioredoxin-like_sf"/>
</dbReference>
<gene>
    <name evidence="2" type="primary">59</name>
    <name evidence="2" type="ORF">SEA_EDUGATOR_59</name>
</gene>
<dbReference type="SUPFAM" id="SSF52833">
    <property type="entry name" value="Thioredoxin-like"/>
    <property type="match status" value="1"/>
</dbReference>
<dbReference type="EMBL" id="MF185719">
    <property type="protein sequence ID" value="ASR85756.1"/>
    <property type="molecule type" value="Genomic_DNA"/>
</dbReference>
<organism evidence="2 3">
    <name type="scientific">Mycobacterium phage Edugator</name>
    <dbReference type="NCBI Taxonomy" id="2015843"/>
    <lineage>
        <taxon>Viruses</taxon>
        <taxon>Duplodnaviria</taxon>
        <taxon>Heunggongvirae</taxon>
        <taxon>Uroviricota</taxon>
        <taxon>Caudoviricetes</taxon>
        <taxon>Weiservirinae</taxon>
        <taxon>Kratiovirus</taxon>
        <taxon>Kratiovirus larva</taxon>
    </lineage>
</organism>
<dbReference type="Pfam" id="PF00462">
    <property type="entry name" value="Glutaredoxin"/>
    <property type="match status" value="1"/>
</dbReference>
<proteinExistence type="predicted"/>
<evidence type="ECO:0000313" key="3">
    <source>
        <dbReference type="Proteomes" id="UP000222802"/>
    </source>
</evidence>
<protein>
    <submittedName>
        <fullName evidence="2">NrdH-like glutaredoxin</fullName>
    </submittedName>
</protein>
<dbReference type="Proteomes" id="UP000222802">
    <property type="component" value="Genome"/>
</dbReference>
<reference evidence="2 3" key="1">
    <citation type="submission" date="2017-06" db="EMBL/GenBank/DDBJ databases">
        <authorList>
            <person name="Rush A.N."/>
            <person name="Saha S."/>
            <person name="Sadana R."/>
            <person name="Stoner T.H."/>
            <person name="Garlena R.A."/>
            <person name="Russell D.A."/>
            <person name="Pope W.H."/>
            <person name="Jacobs-Sera D."/>
            <person name="Hatfull G.F."/>
        </authorList>
    </citation>
    <scope>NUCLEOTIDE SEQUENCE [LARGE SCALE GENOMIC DNA]</scope>
</reference>
<dbReference type="PROSITE" id="PS51354">
    <property type="entry name" value="GLUTAREDOXIN_2"/>
    <property type="match status" value="1"/>
</dbReference>
<dbReference type="InterPro" id="IPR002109">
    <property type="entry name" value="Glutaredoxin"/>
</dbReference>